<evidence type="ECO:0000256" key="1">
    <source>
        <dbReference type="SAM" id="Coils"/>
    </source>
</evidence>
<organism evidence="2">
    <name type="scientific">Rhizophora mucronata</name>
    <name type="common">Asiatic mangrove</name>
    <dbReference type="NCBI Taxonomy" id="61149"/>
    <lineage>
        <taxon>Eukaryota</taxon>
        <taxon>Viridiplantae</taxon>
        <taxon>Streptophyta</taxon>
        <taxon>Embryophyta</taxon>
        <taxon>Tracheophyta</taxon>
        <taxon>Spermatophyta</taxon>
        <taxon>Magnoliopsida</taxon>
        <taxon>eudicotyledons</taxon>
        <taxon>Gunneridae</taxon>
        <taxon>Pentapetalae</taxon>
        <taxon>rosids</taxon>
        <taxon>fabids</taxon>
        <taxon>Malpighiales</taxon>
        <taxon>Rhizophoraceae</taxon>
        <taxon>Rhizophora</taxon>
    </lineage>
</organism>
<dbReference type="AlphaFoldDB" id="A0A2P2K1U5"/>
<sequence>MGDFAGKIDVERLVSYSDDLVAVLKDKKDVDKLTQCLEQFKVLKTSCDADSNEARSQLQEYQKKIDEYMQKTEKAKSEVSADAELELLQKELEAELENERVLAEELRVINSEINDLERQRISAEELKQTLKKVEQDELRAQRKLSMYACVTNIIPNFDDHSKISGHIVDRDKRRVEKFEVDPTEVSTFDTCQSIWNMVNLR</sequence>
<keyword evidence="1" id="KW-0175">Coiled coil</keyword>
<dbReference type="EMBL" id="GGEC01019204">
    <property type="protein sequence ID" value="MBW99687.1"/>
    <property type="molecule type" value="Transcribed_RNA"/>
</dbReference>
<dbReference type="PANTHER" id="PTHR35730">
    <property type="entry name" value="KINETOCHORE PROTEIN SPC24 HOMOLOG-RELATED"/>
    <property type="match status" value="1"/>
</dbReference>
<name>A0A2P2K1U5_RHIMU</name>
<protein>
    <recommendedName>
        <fullName evidence="3">Kinetochore protein Spc24</fullName>
    </recommendedName>
</protein>
<evidence type="ECO:0008006" key="3">
    <source>
        <dbReference type="Google" id="ProtNLM"/>
    </source>
</evidence>
<evidence type="ECO:0000313" key="2">
    <source>
        <dbReference type="EMBL" id="MBW99687.1"/>
    </source>
</evidence>
<feature type="coiled-coil region" evidence="1">
    <location>
        <begin position="51"/>
        <end position="143"/>
    </location>
</feature>
<proteinExistence type="predicted"/>
<dbReference type="Gene3D" id="3.30.160.570">
    <property type="entry name" value="Ncd80 complex, Spc24 subunit"/>
    <property type="match status" value="1"/>
</dbReference>
<accession>A0A2P2K1U5</accession>
<dbReference type="GO" id="GO:0051983">
    <property type="term" value="P:regulation of chromosome segregation"/>
    <property type="evidence" value="ECO:0007669"/>
    <property type="project" value="InterPro"/>
</dbReference>
<dbReference type="PANTHER" id="PTHR35730:SF2">
    <property type="entry name" value="KINETOCHORE PROTEIN SPC24 HOMOLOG-RELATED"/>
    <property type="match status" value="1"/>
</dbReference>
<reference evidence="2" key="1">
    <citation type="submission" date="2018-02" db="EMBL/GenBank/DDBJ databases">
        <title>Rhizophora mucronata_Transcriptome.</title>
        <authorList>
            <person name="Meera S.P."/>
            <person name="Sreeshan A."/>
            <person name="Augustine A."/>
        </authorList>
    </citation>
    <scope>NUCLEOTIDE SEQUENCE</scope>
    <source>
        <tissue evidence="2">Leaf</tissue>
    </source>
</reference>
<dbReference type="InterPro" id="IPR044951">
    <property type="entry name" value="SPC24-like"/>
</dbReference>